<dbReference type="OrthoDB" id="39591at2759"/>
<dbReference type="GO" id="GO:0009306">
    <property type="term" value="P:protein secretion"/>
    <property type="evidence" value="ECO:0007669"/>
    <property type="project" value="TreeGrafter"/>
</dbReference>
<dbReference type="Proteomes" id="UP000494163">
    <property type="component" value="Chromosome 2L"/>
</dbReference>
<proteinExistence type="inferred from homology"/>
<evidence type="ECO:0000313" key="5">
    <source>
        <dbReference type="Proteomes" id="UP000494163"/>
    </source>
</evidence>
<dbReference type="InterPro" id="IPR039600">
    <property type="entry name" value="TANGO6/Rtp1"/>
</dbReference>
<evidence type="ECO:0000259" key="2">
    <source>
        <dbReference type="Pfam" id="PF10304"/>
    </source>
</evidence>
<dbReference type="EMBL" id="CP012523">
    <property type="protein sequence ID" value="ALC38483.1"/>
    <property type="molecule type" value="Genomic_DNA"/>
</dbReference>
<keyword evidence="5" id="KW-1185">Reference proteome</keyword>
<dbReference type="InterPro" id="IPR019451">
    <property type="entry name" value="Rtp1_C1"/>
</dbReference>
<gene>
    <name evidence="4" type="ORF">Dbus_chr2Lg568</name>
</gene>
<evidence type="ECO:0000256" key="1">
    <source>
        <dbReference type="ARBA" id="ARBA00005724"/>
    </source>
</evidence>
<organism evidence="4 5">
    <name type="scientific">Drosophila busckii</name>
    <name type="common">Fruit fly</name>
    <dbReference type="NCBI Taxonomy" id="30019"/>
    <lineage>
        <taxon>Eukaryota</taxon>
        <taxon>Metazoa</taxon>
        <taxon>Ecdysozoa</taxon>
        <taxon>Arthropoda</taxon>
        <taxon>Hexapoda</taxon>
        <taxon>Insecta</taxon>
        <taxon>Pterygota</taxon>
        <taxon>Neoptera</taxon>
        <taxon>Endopterygota</taxon>
        <taxon>Diptera</taxon>
        <taxon>Brachycera</taxon>
        <taxon>Muscomorpha</taxon>
        <taxon>Ephydroidea</taxon>
        <taxon>Drosophilidae</taxon>
        <taxon>Drosophila</taxon>
    </lineage>
</organism>
<dbReference type="PANTHER" id="PTHR20959">
    <property type="entry name" value="TRANSPORT AND GOLGI ORGANIZATION PROTEIN 6 FAMILY MEMBER"/>
    <property type="match status" value="1"/>
</dbReference>
<dbReference type="Pfam" id="PF10304">
    <property type="entry name" value="RTP1_C2"/>
    <property type="match status" value="1"/>
</dbReference>
<protein>
    <submittedName>
        <fullName evidence="4">Tango6</fullName>
    </submittedName>
</protein>
<sequence length="597" mass="67463">MNVARLDTLSAAVLSLRRLYELNAQNRQQIEHILYEDWQPLLAPEDLLSGIIIWQQSELSERLQLWQQLFCSSSVACLPCELLVQYLPLLLQLYQQLPSQQSLTALITRCLDNREVKLELPALLQRLFSWQLVGEPTWQALHARIVLLPAADTDYVTAKVAPVDSQQPQEICRVLPTLLMACPDHALSCKVFLALLSLIVEQLDAAQSAPQAADLLSCESELAQFLQNRYQLKLELLLALQQLVCHAPLKSQLALEQSKPFIAQIAKLLRLCQHPEAEQTLLLLLLLLSELLERNEQLQHADCTQRLRLPLQQLAASSKNVLLKQALQPLLQLLVGDIQADVSIDIGFQRAPIRSKDATFLAQRHRIIALALATLKHKESYTFLNCVRLFAALVHVMEAEVLEMLSDEYLAETAELDYRLVVGEAILKAAQELGPLCYRYKSVLLNCFLHGARSSLDEFRSSAYANLAQLCRLLSYQVHSFFQELLQLIDNELSTGRYLPAKRGALLVLAELLAGMVSLLDHQELLLPIYRLLRAIESAESCDSQMRQHAANGLKTLNEKCRELLSKDPMEQMQQEIRVFGIKEPQAGKRGHILELN</sequence>
<comment type="similarity">
    <text evidence="1">Belongs to the Tango6 family.</text>
</comment>
<dbReference type="InterPro" id="IPR016024">
    <property type="entry name" value="ARM-type_fold"/>
</dbReference>
<name>A0A0M3QT87_DROBS</name>
<evidence type="ECO:0000259" key="3">
    <source>
        <dbReference type="Pfam" id="PF10363"/>
    </source>
</evidence>
<dbReference type="AlphaFoldDB" id="A0A0M3QT87"/>
<reference evidence="4 5" key="1">
    <citation type="submission" date="2015-08" db="EMBL/GenBank/DDBJ databases">
        <title>Ancestral chromatin configuration constrains chromatin evolution on differentiating sex chromosomes in Drosophila.</title>
        <authorList>
            <person name="Zhou Q."/>
            <person name="Bachtrog D."/>
        </authorList>
    </citation>
    <scope>NUCLEOTIDE SEQUENCE [LARGE SCALE GENOMIC DNA]</scope>
    <source>
        <tissue evidence="4">Whole larvae</tissue>
    </source>
</reference>
<dbReference type="InterPro" id="IPR019414">
    <property type="entry name" value="Rtp1_C2"/>
</dbReference>
<dbReference type="PANTHER" id="PTHR20959:SF1">
    <property type="entry name" value="TRANSPORT AND GOLGI ORGANIZATION PROTEIN 6 HOMOLOG"/>
    <property type="match status" value="1"/>
</dbReference>
<dbReference type="Pfam" id="PF10363">
    <property type="entry name" value="RTP1_C1"/>
    <property type="match status" value="1"/>
</dbReference>
<accession>A0A0M3QT87</accession>
<evidence type="ECO:0000313" key="4">
    <source>
        <dbReference type="EMBL" id="ALC38483.1"/>
    </source>
</evidence>
<feature type="domain" description="RNA polymerase II assembly factor Rtp1 C-terminal" evidence="3">
    <location>
        <begin position="353"/>
        <end position="435"/>
    </location>
</feature>
<dbReference type="SUPFAM" id="SSF48371">
    <property type="entry name" value="ARM repeat"/>
    <property type="match status" value="1"/>
</dbReference>
<feature type="domain" description="RNA polymerase II assembly factor Rtp1 C-terminal" evidence="2">
    <location>
        <begin position="526"/>
        <end position="559"/>
    </location>
</feature>